<dbReference type="Pfam" id="PF12680">
    <property type="entry name" value="SnoaL_2"/>
    <property type="match status" value="1"/>
</dbReference>
<gene>
    <name evidence="2" type="ORF">HNP48_001484</name>
</gene>
<proteinExistence type="predicted"/>
<dbReference type="Gene3D" id="3.10.450.50">
    <property type="match status" value="1"/>
</dbReference>
<accession>A0A7X0PBE4</accession>
<keyword evidence="3" id="KW-1185">Reference proteome</keyword>
<protein>
    <submittedName>
        <fullName evidence="2">Ketosteroid isomerase-like protein</fullName>
    </submittedName>
</protein>
<keyword evidence="2" id="KW-0413">Isomerase</keyword>
<reference evidence="2 3" key="1">
    <citation type="submission" date="2020-08" db="EMBL/GenBank/DDBJ databases">
        <title>Functional genomics of gut bacteria from endangered species of beetles.</title>
        <authorList>
            <person name="Carlos-Shanley C."/>
        </authorList>
    </citation>
    <scope>NUCLEOTIDE SEQUENCE [LARGE SCALE GENOMIC DNA]</scope>
    <source>
        <strain evidence="2 3">S00198</strain>
    </source>
</reference>
<dbReference type="SUPFAM" id="SSF54427">
    <property type="entry name" value="NTF2-like"/>
    <property type="match status" value="1"/>
</dbReference>
<name>A0A7X0PBE4_9BURK</name>
<dbReference type="RefSeq" id="WP_184856239.1">
    <property type="nucleotide sequence ID" value="NZ_JACHLK010000002.1"/>
</dbReference>
<organism evidence="2 3">
    <name type="scientific">Acidovorax soli</name>
    <dbReference type="NCBI Taxonomy" id="592050"/>
    <lineage>
        <taxon>Bacteria</taxon>
        <taxon>Pseudomonadati</taxon>
        <taxon>Pseudomonadota</taxon>
        <taxon>Betaproteobacteria</taxon>
        <taxon>Burkholderiales</taxon>
        <taxon>Comamonadaceae</taxon>
        <taxon>Acidovorax</taxon>
    </lineage>
</organism>
<evidence type="ECO:0000259" key="1">
    <source>
        <dbReference type="Pfam" id="PF12680"/>
    </source>
</evidence>
<sequence length="145" mass="16033">MTTEPAPPTLSTVQGAHKNTLKQANAAIRRLDFESFLALCTDDTEWTFVGDKTLRGKEAVRQWMPTAYPEPPVFEVHHMVADDAGFLTAIGEITLKNDSGRPVRHAYCDVWRFRDGKLAQLQAFVIPVGEIARPSPLGNEEAAAQ</sequence>
<dbReference type="AlphaFoldDB" id="A0A7X0PBE4"/>
<dbReference type="GO" id="GO:0016853">
    <property type="term" value="F:isomerase activity"/>
    <property type="evidence" value="ECO:0007669"/>
    <property type="project" value="UniProtKB-KW"/>
</dbReference>
<dbReference type="InterPro" id="IPR037401">
    <property type="entry name" value="SnoaL-like"/>
</dbReference>
<feature type="domain" description="SnoaL-like" evidence="1">
    <location>
        <begin position="24"/>
        <end position="120"/>
    </location>
</feature>
<comment type="caution">
    <text evidence="2">The sequence shown here is derived from an EMBL/GenBank/DDBJ whole genome shotgun (WGS) entry which is preliminary data.</text>
</comment>
<evidence type="ECO:0000313" key="2">
    <source>
        <dbReference type="EMBL" id="MBB6558820.1"/>
    </source>
</evidence>
<evidence type="ECO:0000313" key="3">
    <source>
        <dbReference type="Proteomes" id="UP000575083"/>
    </source>
</evidence>
<dbReference type="InterPro" id="IPR032710">
    <property type="entry name" value="NTF2-like_dom_sf"/>
</dbReference>
<dbReference type="EMBL" id="JACHLK010000002">
    <property type="protein sequence ID" value="MBB6558820.1"/>
    <property type="molecule type" value="Genomic_DNA"/>
</dbReference>
<dbReference type="Proteomes" id="UP000575083">
    <property type="component" value="Unassembled WGS sequence"/>
</dbReference>